<dbReference type="PANTHER" id="PTHR43757:SF2">
    <property type="entry name" value="AMINOMETHYLTRANSFERASE, MITOCHONDRIAL"/>
    <property type="match status" value="1"/>
</dbReference>
<keyword evidence="4" id="KW-1185">Reference proteome</keyword>
<dbReference type="Pfam" id="PF01571">
    <property type="entry name" value="GCV_T"/>
    <property type="match status" value="1"/>
</dbReference>
<dbReference type="InterPro" id="IPR006222">
    <property type="entry name" value="GCVT_N"/>
</dbReference>
<dbReference type="InterPro" id="IPR027266">
    <property type="entry name" value="TrmE/GcvT-like"/>
</dbReference>
<evidence type="ECO:0000313" key="4">
    <source>
        <dbReference type="Proteomes" id="UP001195914"/>
    </source>
</evidence>
<protein>
    <submittedName>
        <fullName evidence="3">Glycine cleavage T-protein (Aminomethyl transferase) domain containing protein</fullName>
    </submittedName>
</protein>
<dbReference type="SUPFAM" id="SSF103025">
    <property type="entry name" value="Folate-binding domain"/>
    <property type="match status" value="1"/>
</dbReference>
<proteinExistence type="predicted"/>
<dbReference type="InterPro" id="IPR028896">
    <property type="entry name" value="GcvT/YgfZ/DmdA"/>
</dbReference>
<feature type="domain" description="GCVT N-terminal" evidence="2">
    <location>
        <begin position="259"/>
        <end position="388"/>
    </location>
</feature>
<gene>
    <name evidence="3" type="ORF">X943_003210</name>
</gene>
<accession>A0AAD9LMF5</accession>
<feature type="region of interest" description="Disordered" evidence="1">
    <location>
        <begin position="699"/>
        <end position="737"/>
    </location>
</feature>
<name>A0AAD9LMF5_BABDI</name>
<comment type="caution">
    <text evidence="3">The sequence shown here is derived from an EMBL/GenBank/DDBJ whole genome shotgun (WGS) entry which is preliminary data.</text>
</comment>
<dbReference type="GO" id="GO:0005739">
    <property type="term" value="C:mitochondrion"/>
    <property type="evidence" value="ECO:0007669"/>
    <property type="project" value="TreeGrafter"/>
</dbReference>
<dbReference type="Proteomes" id="UP001195914">
    <property type="component" value="Unassembled WGS sequence"/>
</dbReference>
<reference evidence="3" key="2">
    <citation type="submission" date="2021-05" db="EMBL/GenBank/DDBJ databases">
        <authorList>
            <person name="Pain A."/>
        </authorList>
    </citation>
    <scope>NUCLEOTIDE SEQUENCE</scope>
    <source>
        <strain evidence="3">1802A</strain>
    </source>
</reference>
<keyword evidence="3" id="KW-0808">Transferase</keyword>
<dbReference type="Gene3D" id="3.30.1360.120">
    <property type="entry name" value="Probable tRNA modification gtpase trme, domain 1"/>
    <property type="match status" value="1"/>
</dbReference>
<evidence type="ECO:0000259" key="2">
    <source>
        <dbReference type="Pfam" id="PF01571"/>
    </source>
</evidence>
<dbReference type="AlphaFoldDB" id="A0AAD9LMF5"/>
<dbReference type="EMBL" id="JAHBMH010000003">
    <property type="protein sequence ID" value="KAK1940359.1"/>
    <property type="molecule type" value="Genomic_DNA"/>
</dbReference>
<organism evidence="3 4">
    <name type="scientific">Babesia divergens</name>
    <dbReference type="NCBI Taxonomy" id="32595"/>
    <lineage>
        <taxon>Eukaryota</taxon>
        <taxon>Sar</taxon>
        <taxon>Alveolata</taxon>
        <taxon>Apicomplexa</taxon>
        <taxon>Aconoidasida</taxon>
        <taxon>Piroplasmida</taxon>
        <taxon>Babesiidae</taxon>
        <taxon>Babesia</taxon>
    </lineage>
</organism>
<feature type="compositionally biased region" description="Polar residues" evidence="1">
    <location>
        <begin position="699"/>
        <end position="710"/>
    </location>
</feature>
<dbReference type="PANTHER" id="PTHR43757">
    <property type="entry name" value="AMINOMETHYLTRANSFERASE"/>
    <property type="match status" value="1"/>
</dbReference>
<dbReference type="InterPro" id="IPR029043">
    <property type="entry name" value="GcvT/YgfZ_C"/>
</dbReference>
<feature type="region of interest" description="Disordered" evidence="1">
    <location>
        <begin position="154"/>
        <end position="173"/>
    </location>
</feature>
<dbReference type="GO" id="GO:0016740">
    <property type="term" value="F:transferase activity"/>
    <property type="evidence" value="ECO:0007669"/>
    <property type="project" value="UniProtKB-KW"/>
</dbReference>
<sequence>MWFRDPLSTKEKIENKRISHPAFETNILDTPRQKIIREIISRRKHGRNESKDEHDHIYELGEEYLDLEHEARALQPSEKTIIEHKIGQILQKRFNFNPVALMYEGSNANGIEDATCRNYGPYNRNARRYEPSIDEDNEPEHKVSHNVKLSLPSQYQGVGRTDNGSSDKDFQHEPYEVKDNPRTIYQLIQGVLPNGTLLTVDVSEFSKIQSKDDTQSIFDRIDEVNINADLIKEWTDKNMVDIIYFNKTCLPVVSSDPLKEYKYLRHHAVIFDMGHLFPMQVIGEHADLFLEHFVTCSLNKMKIGMLQYTCIIDTKGFVMDTGYVAKTHDGYFLITNGLNKKNLYDYMTAYQVTCANSGLNIALKPLLSCTTIGLHGPKALEALKSIAIKQQNSDMCKATDDIDSLRTDAHSQDCHTQCSIEIPDVLPPFMHCFNATFHYIDENKEEGISKQQEVIHCFRMSDVGEDGFQVIVRTQTAPHLIRSLLKHQYVITAGFEIYDVGRMEAGIIRSDVDLPTEPSPIQAAVTWSIDKQKLRTGALFGRQHMVSQIINGIAKVRVGLITNHRVDQFCTILHKDTRMPIGLITSCAWSYGLQMYTAQAYVNTEYARHDMPVCISMPLKPERATTKREYRKYYRNRTLRTFARGTVVHLPFILHNYPITESQRHYVGGRNVPLRRERDILPPRQSLDNRAMGVMSENEFTPATPSTQGPTEHMPHQEAEDGQADAPGGQQGKTTVKTRKQLWKEVVQAQRKKNSKTLEMALDQLEKMKVNSTLRQDVKQCTPEGGELLHTDRINIRPRTGVPLDKCIQYYTELHSKPITPRHRRYRPTVGQKLS</sequence>
<dbReference type="SUPFAM" id="SSF101790">
    <property type="entry name" value="Aminomethyltransferase beta-barrel domain"/>
    <property type="match status" value="1"/>
</dbReference>
<reference evidence="3" key="1">
    <citation type="journal article" date="2014" name="Nucleic Acids Res.">
        <title>The evolutionary dynamics of variant antigen genes in Babesia reveal a history of genomic innovation underlying host-parasite interaction.</title>
        <authorList>
            <person name="Jackson A.P."/>
            <person name="Otto T.D."/>
            <person name="Darby A."/>
            <person name="Ramaprasad A."/>
            <person name="Xia D."/>
            <person name="Echaide I.E."/>
            <person name="Farber M."/>
            <person name="Gahlot S."/>
            <person name="Gamble J."/>
            <person name="Gupta D."/>
            <person name="Gupta Y."/>
            <person name="Jackson L."/>
            <person name="Malandrin L."/>
            <person name="Malas T.B."/>
            <person name="Moussa E."/>
            <person name="Nair M."/>
            <person name="Reid A.J."/>
            <person name="Sanders M."/>
            <person name="Sharma J."/>
            <person name="Tracey A."/>
            <person name="Quail M.A."/>
            <person name="Weir W."/>
            <person name="Wastling J.M."/>
            <person name="Hall N."/>
            <person name="Willadsen P."/>
            <person name="Lingelbach K."/>
            <person name="Shiels B."/>
            <person name="Tait A."/>
            <person name="Berriman M."/>
            <person name="Allred D.R."/>
            <person name="Pain A."/>
        </authorList>
    </citation>
    <scope>NUCLEOTIDE SEQUENCE</scope>
    <source>
        <strain evidence="3">1802A</strain>
    </source>
</reference>
<evidence type="ECO:0000313" key="3">
    <source>
        <dbReference type="EMBL" id="KAK1940359.1"/>
    </source>
</evidence>
<evidence type="ECO:0000256" key="1">
    <source>
        <dbReference type="SAM" id="MobiDB-lite"/>
    </source>
</evidence>